<comment type="caution">
    <text evidence="1">The sequence shown here is derived from an EMBL/GenBank/DDBJ whole genome shotgun (WGS) entry which is preliminary data.</text>
</comment>
<dbReference type="AlphaFoldDB" id="A0A080YW87"/>
<reference evidence="1 2" key="1">
    <citation type="submission" date="2013-11" db="EMBL/GenBank/DDBJ databases">
        <title>The Genome Sequence of Phytophthora parasitica P1976.</title>
        <authorList>
            <consortium name="The Broad Institute Genomics Platform"/>
            <person name="Russ C."/>
            <person name="Tyler B."/>
            <person name="Panabieres F."/>
            <person name="Shan W."/>
            <person name="Tripathy S."/>
            <person name="Grunwald N."/>
            <person name="Machado M."/>
            <person name="Johnson C.S."/>
            <person name="Walker B."/>
            <person name="Young S."/>
            <person name="Zeng Q."/>
            <person name="Gargeya S."/>
            <person name="Fitzgerald M."/>
            <person name="Haas B."/>
            <person name="Abouelleil A."/>
            <person name="Allen A.W."/>
            <person name="Alvarado L."/>
            <person name="Arachchi H.M."/>
            <person name="Berlin A.M."/>
            <person name="Chapman S.B."/>
            <person name="Gainer-Dewar J."/>
            <person name="Goldberg J."/>
            <person name="Griggs A."/>
            <person name="Gujja S."/>
            <person name="Hansen M."/>
            <person name="Howarth C."/>
            <person name="Imamovic A."/>
            <person name="Ireland A."/>
            <person name="Larimer J."/>
            <person name="McCowan C."/>
            <person name="Murphy C."/>
            <person name="Pearson M."/>
            <person name="Poon T.W."/>
            <person name="Priest M."/>
            <person name="Roberts A."/>
            <person name="Saif S."/>
            <person name="Shea T."/>
            <person name="Sisk P."/>
            <person name="Sykes S."/>
            <person name="Wortman J."/>
            <person name="Nusbaum C."/>
            <person name="Birren B."/>
        </authorList>
    </citation>
    <scope>NUCLEOTIDE SEQUENCE [LARGE SCALE GENOMIC DNA]</scope>
    <source>
        <strain evidence="1 2">P1976</strain>
    </source>
</reference>
<evidence type="ECO:0000313" key="2">
    <source>
        <dbReference type="Proteomes" id="UP000028582"/>
    </source>
</evidence>
<dbReference type="Proteomes" id="UP000028582">
    <property type="component" value="Unassembled WGS sequence"/>
</dbReference>
<protein>
    <submittedName>
        <fullName evidence="1">Uncharacterized protein</fullName>
    </submittedName>
</protein>
<sequence>MSSIITFSSKNIAVESINIYDSQYNIDSELYGNTDTIATRTSMLRFKLLVSVLVLI</sequence>
<proteinExistence type="predicted"/>
<accession>A0A080YW87</accession>
<dbReference type="EMBL" id="ANJA01004977">
    <property type="protein sequence ID" value="ETO58648.1"/>
    <property type="molecule type" value="Genomic_DNA"/>
</dbReference>
<name>A0A080YW87_PHYNI</name>
<gene>
    <name evidence="1" type="ORF">F444_22972</name>
</gene>
<evidence type="ECO:0000313" key="1">
    <source>
        <dbReference type="EMBL" id="ETO58648.1"/>
    </source>
</evidence>
<organism evidence="1 2">
    <name type="scientific">Phytophthora nicotianae P1976</name>
    <dbReference type="NCBI Taxonomy" id="1317066"/>
    <lineage>
        <taxon>Eukaryota</taxon>
        <taxon>Sar</taxon>
        <taxon>Stramenopiles</taxon>
        <taxon>Oomycota</taxon>
        <taxon>Peronosporomycetes</taxon>
        <taxon>Peronosporales</taxon>
        <taxon>Peronosporaceae</taxon>
        <taxon>Phytophthora</taxon>
    </lineage>
</organism>